<dbReference type="SMART" id="SM00387">
    <property type="entry name" value="HATPase_c"/>
    <property type="match status" value="1"/>
</dbReference>
<reference evidence="9" key="1">
    <citation type="submission" date="2016-11" db="EMBL/GenBank/DDBJ databases">
        <authorList>
            <person name="Varghese N."/>
            <person name="Submissions S."/>
        </authorList>
    </citation>
    <scope>NUCLEOTIDE SEQUENCE [LARGE SCALE GENOMIC DNA]</scope>
    <source>
        <strain evidence="9">DSM 26134</strain>
    </source>
</reference>
<dbReference type="EMBL" id="FRAA01000002">
    <property type="protein sequence ID" value="SHJ90088.1"/>
    <property type="molecule type" value="Genomic_DNA"/>
</dbReference>
<evidence type="ECO:0000256" key="5">
    <source>
        <dbReference type="ARBA" id="ARBA00023012"/>
    </source>
</evidence>
<dbReference type="InterPro" id="IPR003594">
    <property type="entry name" value="HATPase_dom"/>
</dbReference>
<dbReference type="SUPFAM" id="SSF48452">
    <property type="entry name" value="TPR-like"/>
    <property type="match status" value="1"/>
</dbReference>
<name>A0A1M6N3A8_REIAG</name>
<dbReference type="EC" id="2.7.13.3" evidence="2"/>
<proteinExistence type="predicted"/>
<evidence type="ECO:0000259" key="7">
    <source>
        <dbReference type="PROSITE" id="PS50109"/>
    </source>
</evidence>
<keyword evidence="3" id="KW-0808">Transferase</keyword>
<dbReference type="CDD" id="cd16917">
    <property type="entry name" value="HATPase_UhpB-NarQ-NarX-like"/>
    <property type="match status" value="1"/>
</dbReference>
<feature type="domain" description="Histidine kinase" evidence="7">
    <location>
        <begin position="414"/>
        <end position="605"/>
    </location>
</feature>
<dbReference type="Gene3D" id="3.30.565.10">
    <property type="entry name" value="Histidine kinase-like ATPase, C-terminal domain"/>
    <property type="match status" value="1"/>
</dbReference>
<sequence>MVYAIAIFSIKPNIYAQNLEAADSLKILLTEDDTLSSTNKLIILSNLSQLCSSPEDVLTYSKRLLRSAHDHKQTNYVVKAYQYQGVAYRMKGNLKESLKQLIKSAELAKENHYLQLQAEAYLEIANTYTANSQFKNSLLYEKKAIEILRKDGDIKKLAINLLNTGYSYYTLNYLDSSLALYNEAEPLFDTTGLTIGKAYVIGNRALVYWQQGDDQTAERDLLKAIDMLEPLGDQFGMSDYHNQLGRLYAERNDITSSINHTNAALQMAKALDLKEQIRDASLLLSQLYEEQQDYTQAYTYQTQYITYKDSIENTETTKKMADLRTEFEVNQKEKEIAILEKSQLMNRTYIIIAVFLLALAILLILYFRQRLHNTRLMSANERKQHDEKIKKLLNTQETKALQSMVEGKDQERKRLAQELHNHFGSLLATIKVNINGIEEESIPNHYTLTTLVDQACNDIRNMSHSLNMGISENFGLVSALKELSEHLRQSGDLEVEFSASMCGHALAADEEITIYRIVQELVSNVLKHSHATKLSILLTCFEEEQIMNIMVQDNGRGFDTKNKPKSGGIGVETLNKMVADKQGDIKFDSNTISGTTVIIDLPLSYENIEEL</sequence>
<comment type="catalytic activity">
    <reaction evidence="1">
        <text>ATP + protein L-histidine = ADP + protein N-phospho-L-histidine.</text>
        <dbReference type="EC" id="2.7.13.3"/>
    </reaction>
</comment>
<dbReference type="GO" id="GO:0000160">
    <property type="term" value="P:phosphorelay signal transduction system"/>
    <property type="evidence" value="ECO:0007669"/>
    <property type="project" value="UniProtKB-KW"/>
</dbReference>
<keyword evidence="4 8" id="KW-0418">Kinase</keyword>
<dbReference type="Gene3D" id="1.20.5.1930">
    <property type="match status" value="1"/>
</dbReference>
<dbReference type="InterPro" id="IPR019734">
    <property type="entry name" value="TPR_rpt"/>
</dbReference>
<protein>
    <recommendedName>
        <fullName evidence="2">histidine kinase</fullName>
        <ecNumber evidence="2">2.7.13.3</ecNumber>
    </recommendedName>
</protein>
<dbReference type="GO" id="GO:0004673">
    <property type="term" value="F:protein histidine kinase activity"/>
    <property type="evidence" value="ECO:0007669"/>
    <property type="project" value="UniProtKB-EC"/>
</dbReference>
<dbReference type="Pfam" id="PF02518">
    <property type="entry name" value="HATPase_c"/>
    <property type="match status" value="1"/>
</dbReference>
<organism evidence="8 9">
    <name type="scientific">Reichenbachiella agariperforans</name>
    <dbReference type="NCBI Taxonomy" id="156994"/>
    <lineage>
        <taxon>Bacteria</taxon>
        <taxon>Pseudomonadati</taxon>
        <taxon>Bacteroidota</taxon>
        <taxon>Cytophagia</taxon>
        <taxon>Cytophagales</taxon>
        <taxon>Reichenbachiellaceae</taxon>
        <taxon>Reichenbachiella</taxon>
    </lineage>
</organism>
<evidence type="ECO:0000256" key="4">
    <source>
        <dbReference type="ARBA" id="ARBA00022777"/>
    </source>
</evidence>
<keyword evidence="6" id="KW-1133">Transmembrane helix</keyword>
<dbReference type="PANTHER" id="PTHR24421">
    <property type="entry name" value="NITRATE/NITRITE SENSOR PROTEIN NARX-RELATED"/>
    <property type="match status" value="1"/>
</dbReference>
<evidence type="ECO:0000256" key="1">
    <source>
        <dbReference type="ARBA" id="ARBA00000085"/>
    </source>
</evidence>
<keyword evidence="5" id="KW-0902">Two-component regulatory system</keyword>
<dbReference type="InterPro" id="IPR005467">
    <property type="entry name" value="His_kinase_dom"/>
</dbReference>
<keyword evidence="6" id="KW-0472">Membrane</keyword>
<dbReference type="PROSITE" id="PS50109">
    <property type="entry name" value="HIS_KIN"/>
    <property type="match status" value="1"/>
</dbReference>
<dbReference type="InterPro" id="IPR011990">
    <property type="entry name" value="TPR-like_helical_dom_sf"/>
</dbReference>
<dbReference type="Proteomes" id="UP000184474">
    <property type="component" value="Unassembled WGS sequence"/>
</dbReference>
<evidence type="ECO:0000256" key="6">
    <source>
        <dbReference type="SAM" id="Phobius"/>
    </source>
</evidence>
<dbReference type="InterPro" id="IPR050482">
    <property type="entry name" value="Sensor_HK_TwoCompSys"/>
</dbReference>
<dbReference type="STRING" id="156994.SAMN04488028_10277"/>
<dbReference type="Gene3D" id="1.25.40.10">
    <property type="entry name" value="Tetratricopeptide repeat domain"/>
    <property type="match status" value="1"/>
</dbReference>
<dbReference type="SUPFAM" id="SSF55874">
    <property type="entry name" value="ATPase domain of HSP90 chaperone/DNA topoisomerase II/histidine kinase"/>
    <property type="match status" value="1"/>
</dbReference>
<dbReference type="PANTHER" id="PTHR24421:SF10">
    <property type="entry name" value="NITRATE_NITRITE SENSOR PROTEIN NARQ"/>
    <property type="match status" value="1"/>
</dbReference>
<evidence type="ECO:0000313" key="9">
    <source>
        <dbReference type="Proteomes" id="UP000184474"/>
    </source>
</evidence>
<keyword evidence="6" id="KW-0812">Transmembrane</keyword>
<evidence type="ECO:0000256" key="3">
    <source>
        <dbReference type="ARBA" id="ARBA00022679"/>
    </source>
</evidence>
<feature type="transmembrane region" description="Helical" evidence="6">
    <location>
        <begin position="349"/>
        <end position="367"/>
    </location>
</feature>
<evidence type="ECO:0000313" key="8">
    <source>
        <dbReference type="EMBL" id="SHJ90088.1"/>
    </source>
</evidence>
<accession>A0A1M6N3A8</accession>
<dbReference type="AlphaFoldDB" id="A0A1M6N3A8"/>
<dbReference type="InterPro" id="IPR036890">
    <property type="entry name" value="HATPase_C_sf"/>
</dbReference>
<dbReference type="SMART" id="SM00028">
    <property type="entry name" value="TPR"/>
    <property type="match status" value="4"/>
</dbReference>
<keyword evidence="9" id="KW-1185">Reference proteome</keyword>
<gene>
    <name evidence="8" type="ORF">SAMN04488028_10277</name>
</gene>
<evidence type="ECO:0000256" key="2">
    <source>
        <dbReference type="ARBA" id="ARBA00012438"/>
    </source>
</evidence>